<keyword evidence="2 3" id="KW-0040">ANK repeat</keyword>
<dbReference type="PROSITE" id="PS50297">
    <property type="entry name" value="ANK_REP_REGION"/>
    <property type="match status" value="3"/>
</dbReference>
<evidence type="ECO:0000313" key="7">
    <source>
        <dbReference type="Proteomes" id="UP000316304"/>
    </source>
</evidence>
<keyword evidence="7" id="KW-1185">Reference proteome</keyword>
<dbReference type="PRINTS" id="PR01415">
    <property type="entry name" value="ANKYRIN"/>
</dbReference>
<dbReference type="InterPro" id="IPR036770">
    <property type="entry name" value="Ankyrin_rpt-contain_sf"/>
</dbReference>
<dbReference type="Proteomes" id="UP000316304">
    <property type="component" value="Unassembled WGS sequence"/>
</dbReference>
<protein>
    <submittedName>
        <fullName evidence="6">Ankyrin repeats (3 copies)</fullName>
    </submittedName>
</protein>
<evidence type="ECO:0000256" key="3">
    <source>
        <dbReference type="PROSITE-ProRule" id="PRU00023"/>
    </source>
</evidence>
<dbReference type="PROSITE" id="PS50088">
    <property type="entry name" value="ANK_REPEAT"/>
    <property type="match status" value="3"/>
</dbReference>
<comment type="caution">
    <text evidence="6">The sequence shown here is derived from an EMBL/GenBank/DDBJ whole genome shotgun (WGS) entry which is preliminary data.</text>
</comment>
<evidence type="ECO:0000256" key="1">
    <source>
        <dbReference type="ARBA" id="ARBA00022737"/>
    </source>
</evidence>
<dbReference type="PROSITE" id="PS51257">
    <property type="entry name" value="PROKAR_LIPOPROTEIN"/>
    <property type="match status" value="1"/>
</dbReference>
<keyword evidence="5" id="KW-0732">Signal</keyword>
<feature type="signal peptide" evidence="5">
    <location>
        <begin position="1"/>
        <end position="21"/>
    </location>
</feature>
<evidence type="ECO:0000313" key="6">
    <source>
        <dbReference type="EMBL" id="TWU24211.1"/>
    </source>
</evidence>
<dbReference type="Pfam" id="PF12796">
    <property type="entry name" value="Ank_2"/>
    <property type="match status" value="1"/>
</dbReference>
<dbReference type="AlphaFoldDB" id="A0A5C6CLM0"/>
<dbReference type="PANTHER" id="PTHR24126:SF14">
    <property type="entry name" value="ANK_REP_REGION DOMAIN-CONTAINING PROTEIN"/>
    <property type="match status" value="1"/>
</dbReference>
<dbReference type="PANTHER" id="PTHR24126">
    <property type="entry name" value="ANKYRIN REPEAT, PH AND SEC7 DOMAIN CONTAINING PROTEIN SECG-RELATED"/>
    <property type="match status" value="1"/>
</dbReference>
<name>A0A5C6CLM0_9BACT</name>
<dbReference type="RefSeq" id="WP_146594439.1">
    <property type="nucleotide sequence ID" value="NZ_SJPT01000003.1"/>
</dbReference>
<accession>A0A5C6CLM0</accession>
<dbReference type="SMART" id="SM00248">
    <property type="entry name" value="ANK"/>
    <property type="match status" value="5"/>
</dbReference>
<feature type="repeat" description="ANK" evidence="3">
    <location>
        <begin position="118"/>
        <end position="150"/>
    </location>
</feature>
<feature type="chain" id="PRO_5022770159" evidence="5">
    <location>
        <begin position="22"/>
        <end position="214"/>
    </location>
</feature>
<dbReference type="SUPFAM" id="SSF48403">
    <property type="entry name" value="Ankyrin repeat"/>
    <property type="match status" value="1"/>
</dbReference>
<keyword evidence="1" id="KW-0677">Repeat</keyword>
<dbReference type="Gene3D" id="1.25.40.20">
    <property type="entry name" value="Ankyrin repeat-containing domain"/>
    <property type="match status" value="1"/>
</dbReference>
<dbReference type="Pfam" id="PF00023">
    <property type="entry name" value="Ank"/>
    <property type="match status" value="1"/>
</dbReference>
<evidence type="ECO:0000256" key="5">
    <source>
        <dbReference type="SAM" id="SignalP"/>
    </source>
</evidence>
<dbReference type="EMBL" id="SJPT01000003">
    <property type="protein sequence ID" value="TWU24211.1"/>
    <property type="molecule type" value="Genomic_DNA"/>
</dbReference>
<dbReference type="InterPro" id="IPR002110">
    <property type="entry name" value="Ankyrin_rpt"/>
</dbReference>
<feature type="repeat" description="ANK" evidence="3">
    <location>
        <begin position="152"/>
        <end position="184"/>
    </location>
</feature>
<feature type="region of interest" description="Disordered" evidence="4">
    <location>
        <begin position="28"/>
        <end position="48"/>
    </location>
</feature>
<dbReference type="OrthoDB" id="281799at2"/>
<organism evidence="6 7">
    <name type="scientific">Novipirellula galeiformis</name>
    <dbReference type="NCBI Taxonomy" id="2528004"/>
    <lineage>
        <taxon>Bacteria</taxon>
        <taxon>Pseudomonadati</taxon>
        <taxon>Planctomycetota</taxon>
        <taxon>Planctomycetia</taxon>
        <taxon>Pirellulales</taxon>
        <taxon>Pirellulaceae</taxon>
        <taxon>Novipirellula</taxon>
    </lineage>
</organism>
<evidence type="ECO:0000256" key="2">
    <source>
        <dbReference type="ARBA" id="ARBA00023043"/>
    </source>
</evidence>
<evidence type="ECO:0000256" key="4">
    <source>
        <dbReference type="SAM" id="MobiDB-lite"/>
    </source>
</evidence>
<feature type="repeat" description="ANK" evidence="3">
    <location>
        <begin position="85"/>
        <end position="117"/>
    </location>
</feature>
<gene>
    <name evidence="6" type="ORF">Pla52o_21370</name>
</gene>
<sequence precursor="true">MNNSQRLLVALCLTLPLFSLATGCAPATQHYDSEPPSKSAAAPSLPTHQPKFSDDAYLMAALDGNMQVIDLALTSGTELNTQNERGHNALHLASFNGHTDAVNYLLSKGMKVDERDGEGKSALIHAASGDFADTVEVLIKAGADVNLKDETEGFTALMMAAAEGQMDVVNALMQHGADKTMTDVDGDTAEVFARNNGHFEIADRLADNDETKPE</sequence>
<reference evidence="6 7" key="1">
    <citation type="submission" date="2019-02" db="EMBL/GenBank/DDBJ databases">
        <title>Deep-cultivation of Planctomycetes and their phenomic and genomic characterization uncovers novel biology.</title>
        <authorList>
            <person name="Wiegand S."/>
            <person name="Jogler M."/>
            <person name="Boedeker C."/>
            <person name="Pinto D."/>
            <person name="Vollmers J."/>
            <person name="Rivas-Marin E."/>
            <person name="Kohn T."/>
            <person name="Peeters S.H."/>
            <person name="Heuer A."/>
            <person name="Rast P."/>
            <person name="Oberbeckmann S."/>
            <person name="Bunk B."/>
            <person name="Jeske O."/>
            <person name="Meyerdierks A."/>
            <person name="Storesund J.E."/>
            <person name="Kallscheuer N."/>
            <person name="Luecker S."/>
            <person name="Lage O.M."/>
            <person name="Pohl T."/>
            <person name="Merkel B.J."/>
            <person name="Hornburger P."/>
            <person name="Mueller R.-W."/>
            <person name="Bruemmer F."/>
            <person name="Labrenz M."/>
            <person name="Spormann A.M."/>
            <person name="Op Den Camp H."/>
            <person name="Overmann J."/>
            <person name="Amann R."/>
            <person name="Jetten M.S.M."/>
            <person name="Mascher T."/>
            <person name="Medema M.H."/>
            <person name="Devos D.P."/>
            <person name="Kaster A.-K."/>
            <person name="Ovreas L."/>
            <person name="Rohde M."/>
            <person name="Galperin M.Y."/>
            <person name="Jogler C."/>
        </authorList>
    </citation>
    <scope>NUCLEOTIDE SEQUENCE [LARGE SCALE GENOMIC DNA]</scope>
    <source>
        <strain evidence="6 7">Pla52o</strain>
    </source>
</reference>
<proteinExistence type="predicted"/>